<reference evidence="2" key="1">
    <citation type="submission" date="2019-03" db="EMBL/GenBank/DDBJ databases">
        <title>WGS assembly of Setaria viridis.</title>
        <authorList>
            <person name="Huang P."/>
            <person name="Jenkins J."/>
            <person name="Grimwood J."/>
            <person name="Barry K."/>
            <person name="Healey A."/>
            <person name="Mamidi S."/>
            <person name="Sreedasyam A."/>
            <person name="Shu S."/>
            <person name="Feldman M."/>
            <person name="Wu J."/>
            <person name="Yu Y."/>
            <person name="Chen C."/>
            <person name="Johnson J."/>
            <person name="Rokhsar D."/>
            <person name="Baxter I."/>
            <person name="Schmutz J."/>
            <person name="Brutnell T."/>
            <person name="Kellogg E."/>
        </authorList>
    </citation>
    <scope>NUCLEOTIDE SEQUENCE [LARGE SCALE GENOMIC DNA]</scope>
</reference>
<keyword evidence="3" id="KW-1185">Reference proteome</keyword>
<feature type="signal peptide" evidence="1">
    <location>
        <begin position="1"/>
        <end position="19"/>
    </location>
</feature>
<dbReference type="AlphaFoldDB" id="A0A4U6UK26"/>
<organism evidence="2 3">
    <name type="scientific">Setaria viridis</name>
    <name type="common">Green bristlegrass</name>
    <name type="synonym">Setaria italica subsp. viridis</name>
    <dbReference type="NCBI Taxonomy" id="4556"/>
    <lineage>
        <taxon>Eukaryota</taxon>
        <taxon>Viridiplantae</taxon>
        <taxon>Streptophyta</taxon>
        <taxon>Embryophyta</taxon>
        <taxon>Tracheophyta</taxon>
        <taxon>Spermatophyta</taxon>
        <taxon>Magnoliopsida</taxon>
        <taxon>Liliopsida</taxon>
        <taxon>Poales</taxon>
        <taxon>Poaceae</taxon>
        <taxon>PACMAD clade</taxon>
        <taxon>Panicoideae</taxon>
        <taxon>Panicodae</taxon>
        <taxon>Paniceae</taxon>
        <taxon>Cenchrinae</taxon>
        <taxon>Setaria</taxon>
    </lineage>
</organism>
<dbReference type="Gramene" id="TKW14583">
    <property type="protein sequence ID" value="TKW14583"/>
    <property type="gene ID" value="SEVIR_5G177525v2"/>
</dbReference>
<proteinExistence type="predicted"/>
<feature type="chain" id="PRO_5020727815" evidence="1">
    <location>
        <begin position="20"/>
        <end position="41"/>
    </location>
</feature>
<gene>
    <name evidence="2" type="ORF">SEVIR_5G177525v2</name>
</gene>
<sequence length="41" mass="4151">MAQLAAALVLCSSLSVLDGVCSSSLGVEEDHPHVPGDVVDE</sequence>
<dbReference type="EMBL" id="CM016556">
    <property type="protein sequence ID" value="TKW14583.1"/>
    <property type="molecule type" value="Genomic_DNA"/>
</dbReference>
<keyword evidence="1" id="KW-0732">Signal</keyword>
<name>A0A4U6UK26_SETVI</name>
<dbReference type="Proteomes" id="UP000298652">
    <property type="component" value="Chromosome 5"/>
</dbReference>
<protein>
    <submittedName>
        <fullName evidence="2">Uncharacterized protein</fullName>
    </submittedName>
</protein>
<evidence type="ECO:0000313" key="2">
    <source>
        <dbReference type="EMBL" id="TKW14583.1"/>
    </source>
</evidence>
<evidence type="ECO:0000256" key="1">
    <source>
        <dbReference type="SAM" id="SignalP"/>
    </source>
</evidence>
<accession>A0A4U6UK26</accession>
<evidence type="ECO:0000313" key="3">
    <source>
        <dbReference type="Proteomes" id="UP000298652"/>
    </source>
</evidence>